<organism evidence="2 3">
    <name type="scientific">Diplocarpon coronariae</name>
    <dbReference type="NCBI Taxonomy" id="2795749"/>
    <lineage>
        <taxon>Eukaryota</taxon>
        <taxon>Fungi</taxon>
        <taxon>Dikarya</taxon>
        <taxon>Ascomycota</taxon>
        <taxon>Pezizomycotina</taxon>
        <taxon>Leotiomycetes</taxon>
        <taxon>Helotiales</taxon>
        <taxon>Drepanopezizaceae</taxon>
        <taxon>Diplocarpon</taxon>
    </lineage>
</organism>
<evidence type="ECO:0000256" key="1">
    <source>
        <dbReference type="SAM" id="MobiDB-lite"/>
    </source>
</evidence>
<dbReference type="InParanoid" id="A0A218YZH9"/>
<reference evidence="2 3" key="1">
    <citation type="submission" date="2017-04" db="EMBL/GenBank/DDBJ databases">
        <title>Draft genome sequence of Marssonina coronaria NL1: causal agent of apple blotch.</title>
        <authorList>
            <person name="Cheng Q."/>
        </authorList>
    </citation>
    <scope>NUCLEOTIDE SEQUENCE [LARGE SCALE GENOMIC DNA]</scope>
    <source>
        <strain evidence="2 3">NL1</strain>
    </source>
</reference>
<evidence type="ECO:0000313" key="2">
    <source>
        <dbReference type="EMBL" id="OWP00770.1"/>
    </source>
</evidence>
<comment type="caution">
    <text evidence="2">The sequence shown here is derived from an EMBL/GenBank/DDBJ whole genome shotgun (WGS) entry which is preliminary data.</text>
</comment>
<dbReference type="AlphaFoldDB" id="A0A218YZH9"/>
<proteinExistence type="predicted"/>
<keyword evidence="3" id="KW-1185">Reference proteome</keyword>
<sequence length="173" mass="18559">MPAGIDNAHAPGENAAEQKQIKKLWTRSSHASSFDLLGLRRRRAARSRSRRPTATPPASTWAFGALGQDVAQLGVVFVSVTVVDSHVPTQHQQLDSLRSSCRERDKKLPLKVIRAWILVLSVRAEGTHVAGRVVDEAVPDHLVFSLEPLPALASGAAFDAAVVGAVLGMYIGV</sequence>
<dbReference type="EMBL" id="MZNU01000308">
    <property type="protein sequence ID" value="OWP00770.1"/>
    <property type="molecule type" value="Genomic_DNA"/>
</dbReference>
<name>A0A218YZH9_9HELO</name>
<gene>
    <name evidence="2" type="ORF">B2J93_8461</name>
</gene>
<evidence type="ECO:0000313" key="3">
    <source>
        <dbReference type="Proteomes" id="UP000242519"/>
    </source>
</evidence>
<dbReference type="Proteomes" id="UP000242519">
    <property type="component" value="Unassembled WGS sequence"/>
</dbReference>
<feature type="region of interest" description="Disordered" evidence="1">
    <location>
        <begin position="1"/>
        <end position="21"/>
    </location>
</feature>
<accession>A0A218YZH9</accession>
<protein>
    <submittedName>
        <fullName evidence="2">Uncharacterized protein</fullName>
    </submittedName>
</protein>